<dbReference type="EMBL" id="CAJOBA010003242">
    <property type="protein sequence ID" value="CAF3675468.1"/>
    <property type="molecule type" value="Genomic_DNA"/>
</dbReference>
<proteinExistence type="predicted"/>
<name>A0A8S2DB72_9BILA</name>
<evidence type="ECO:0000313" key="3">
    <source>
        <dbReference type="Proteomes" id="UP000677228"/>
    </source>
</evidence>
<sequence length="169" mass="20372">PMVITHIEYLTIYCWLNISELILILNNSPYLKFLNVTLYDLQTLIINDDVYKIYCSLHYLHVTIRDIPFDFVYLLLKHLPQLRSLSVQGSCKDLDFIDGDYWRVLFEQNLFLLSKFRLTIRIRTKKRVNLMEYEQKFQHVYWQNNNKKNGGDYSCECWINLTNKKCVLC</sequence>
<gene>
    <name evidence="1" type="ORF">OVA965_LOCUS9261</name>
    <name evidence="2" type="ORF">TMI583_LOCUS9252</name>
</gene>
<protein>
    <submittedName>
        <fullName evidence="1">Uncharacterized protein</fullName>
    </submittedName>
</protein>
<dbReference type="EMBL" id="CAJNOK010003242">
    <property type="protein sequence ID" value="CAF0893730.1"/>
    <property type="molecule type" value="Genomic_DNA"/>
</dbReference>
<accession>A0A8S2DB72</accession>
<reference evidence="1" key="1">
    <citation type="submission" date="2021-02" db="EMBL/GenBank/DDBJ databases">
        <authorList>
            <person name="Nowell W R."/>
        </authorList>
    </citation>
    <scope>NUCLEOTIDE SEQUENCE</scope>
</reference>
<dbReference type="AlphaFoldDB" id="A0A8S2DB72"/>
<evidence type="ECO:0000313" key="2">
    <source>
        <dbReference type="EMBL" id="CAF3675468.1"/>
    </source>
</evidence>
<dbReference type="Proteomes" id="UP000677228">
    <property type="component" value="Unassembled WGS sequence"/>
</dbReference>
<organism evidence="1 3">
    <name type="scientific">Didymodactylos carnosus</name>
    <dbReference type="NCBI Taxonomy" id="1234261"/>
    <lineage>
        <taxon>Eukaryota</taxon>
        <taxon>Metazoa</taxon>
        <taxon>Spiralia</taxon>
        <taxon>Gnathifera</taxon>
        <taxon>Rotifera</taxon>
        <taxon>Eurotatoria</taxon>
        <taxon>Bdelloidea</taxon>
        <taxon>Philodinida</taxon>
        <taxon>Philodinidae</taxon>
        <taxon>Didymodactylos</taxon>
    </lineage>
</organism>
<dbReference type="Proteomes" id="UP000682733">
    <property type="component" value="Unassembled WGS sequence"/>
</dbReference>
<comment type="caution">
    <text evidence="1">The sequence shown here is derived from an EMBL/GenBank/DDBJ whole genome shotgun (WGS) entry which is preliminary data.</text>
</comment>
<feature type="non-terminal residue" evidence="1">
    <location>
        <position position="1"/>
    </location>
</feature>
<evidence type="ECO:0000313" key="1">
    <source>
        <dbReference type="EMBL" id="CAF0893730.1"/>
    </source>
</evidence>
<dbReference type="SUPFAM" id="SSF52047">
    <property type="entry name" value="RNI-like"/>
    <property type="match status" value="1"/>
</dbReference>